<gene>
    <name evidence="1" type="ORF">E2C01_024353</name>
</gene>
<evidence type="ECO:0000313" key="1">
    <source>
        <dbReference type="EMBL" id="MPC31077.1"/>
    </source>
</evidence>
<accession>A0A5B7ECK2</accession>
<keyword evidence="2" id="KW-1185">Reference proteome</keyword>
<dbReference type="AlphaFoldDB" id="A0A5B7ECK2"/>
<comment type="caution">
    <text evidence="1">The sequence shown here is derived from an EMBL/GenBank/DDBJ whole genome shotgun (WGS) entry which is preliminary data.</text>
</comment>
<dbReference type="EMBL" id="VSRR010002364">
    <property type="protein sequence ID" value="MPC31077.1"/>
    <property type="molecule type" value="Genomic_DNA"/>
</dbReference>
<protein>
    <submittedName>
        <fullName evidence="1">Uncharacterized protein</fullName>
    </submittedName>
</protein>
<name>A0A5B7ECK2_PORTR</name>
<proteinExistence type="predicted"/>
<reference evidence="1 2" key="1">
    <citation type="submission" date="2019-05" db="EMBL/GenBank/DDBJ databases">
        <title>Another draft genome of Portunus trituberculatus and its Hox gene families provides insights of decapod evolution.</title>
        <authorList>
            <person name="Jeong J.-H."/>
            <person name="Song I."/>
            <person name="Kim S."/>
            <person name="Choi T."/>
            <person name="Kim D."/>
            <person name="Ryu S."/>
            <person name="Kim W."/>
        </authorList>
    </citation>
    <scope>NUCLEOTIDE SEQUENCE [LARGE SCALE GENOMIC DNA]</scope>
    <source>
        <tissue evidence="1">Muscle</tissue>
    </source>
</reference>
<organism evidence="1 2">
    <name type="scientific">Portunus trituberculatus</name>
    <name type="common">Swimming crab</name>
    <name type="synonym">Neptunus trituberculatus</name>
    <dbReference type="NCBI Taxonomy" id="210409"/>
    <lineage>
        <taxon>Eukaryota</taxon>
        <taxon>Metazoa</taxon>
        <taxon>Ecdysozoa</taxon>
        <taxon>Arthropoda</taxon>
        <taxon>Crustacea</taxon>
        <taxon>Multicrustacea</taxon>
        <taxon>Malacostraca</taxon>
        <taxon>Eumalacostraca</taxon>
        <taxon>Eucarida</taxon>
        <taxon>Decapoda</taxon>
        <taxon>Pleocyemata</taxon>
        <taxon>Brachyura</taxon>
        <taxon>Eubrachyura</taxon>
        <taxon>Portunoidea</taxon>
        <taxon>Portunidae</taxon>
        <taxon>Portuninae</taxon>
        <taxon>Portunus</taxon>
    </lineage>
</organism>
<evidence type="ECO:0000313" key="2">
    <source>
        <dbReference type="Proteomes" id="UP000324222"/>
    </source>
</evidence>
<dbReference type="Proteomes" id="UP000324222">
    <property type="component" value="Unassembled WGS sequence"/>
</dbReference>
<sequence>MAGPDLTTLPLPASSLPAPPPKAMASLRILLTRPAAMWFHTHILLHGLHPWLGLGNNREHVSNTFLLEGVVPLQYPLVQPLRLSPASFTIWSPRNSASLLAVEIDVDFWSPYSSSFLLMDLFSAISSNSSESGMLAALLYNTSSQ</sequence>